<dbReference type="VEuPathDB" id="TrichDB:TRFO_41831"/>
<dbReference type="GeneID" id="94848702"/>
<dbReference type="AlphaFoldDB" id="A0A1J4L300"/>
<proteinExistence type="predicted"/>
<dbReference type="EMBL" id="MLAK01000114">
    <property type="protein sequence ID" value="OHT16348.1"/>
    <property type="molecule type" value="Genomic_DNA"/>
</dbReference>
<comment type="caution">
    <text evidence="3">The sequence shown here is derived from an EMBL/GenBank/DDBJ whole genome shotgun (WGS) entry which is preliminary data.</text>
</comment>
<dbReference type="RefSeq" id="XP_068369484.1">
    <property type="nucleotide sequence ID" value="XM_068513998.1"/>
</dbReference>
<feature type="region of interest" description="Disordered" evidence="1">
    <location>
        <begin position="152"/>
        <end position="175"/>
    </location>
</feature>
<evidence type="ECO:0000256" key="1">
    <source>
        <dbReference type="SAM" id="MobiDB-lite"/>
    </source>
</evidence>
<reference evidence="3" key="1">
    <citation type="submission" date="2016-10" db="EMBL/GenBank/DDBJ databases">
        <authorList>
            <person name="Benchimol M."/>
            <person name="Almeida L.G."/>
            <person name="Vasconcelos A.T."/>
            <person name="Perreira-Neves A."/>
            <person name="Rosa I.A."/>
            <person name="Tasca T."/>
            <person name="Bogo M.R."/>
            <person name="de Souza W."/>
        </authorList>
    </citation>
    <scope>NUCLEOTIDE SEQUENCE [LARGE SCALE GENOMIC DNA]</scope>
    <source>
        <strain evidence="3">K</strain>
    </source>
</reference>
<evidence type="ECO:0000256" key="2">
    <source>
        <dbReference type="SAM" id="Phobius"/>
    </source>
</evidence>
<keyword evidence="2" id="KW-1133">Transmembrane helix</keyword>
<dbReference type="Proteomes" id="UP000179807">
    <property type="component" value="Unassembled WGS sequence"/>
</dbReference>
<keyword evidence="2" id="KW-0472">Membrane</keyword>
<gene>
    <name evidence="3" type="ORF">TRFO_41831</name>
</gene>
<evidence type="ECO:0000313" key="3">
    <source>
        <dbReference type="EMBL" id="OHT16348.1"/>
    </source>
</evidence>
<organism evidence="3 4">
    <name type="scientific">Tritrichomonas foetus</name>
    <dbReference type="NCBI Taxonomy" id="1144522"/>
    <lineage>
        <taxon>Eukaryota</taxon>
        <taxon>Metamonada</taxon>
        <taxon>Parabasalia</taxon>
        <taxon>Tritrichomonadida</taxon>
        <taxon>Tritrichomonadidae</taxon>
        <taxon>Tritrichomonas</taxon>
    </lineage>
</organism>
<evidence type="ECO:0000313" key="4">
    <source>
        <dbReference type="Proteomes" id="UP000179807"/>
    </source>
</evidence>
<keyword evidence="2" id="KW-0812">Transmembrane</keyword>
<protein>
    <submittedName>
        <fullName evidence="3">Uncharacterized protein</fullName>
    </submittedName>
</protein>
<feature type="transmembrane region" description="Helical" evidence="2">
    <location>
        <begin position="369"/>
        <end position="394"/>
    </location>
</feature>
<keyword evidence="4" id="KW-1185">Reference proteome</keyword>
<feature type="compositionally biased region" description="Low complexity" evidence="1">
    <location>
        <begin position="164"/>
        <end position="175"/>
    </location>
</feature>
<sequence>MSILLEFFSSLHEKRSKISKMIFLFLFIKSSQAELRDEYLSAPQEYHVSQTISVQLSISPHHDTTIFIDVPFVSFLLPHHEAGTADVYKLFNNSYQFVGSLGPQIASFGVFFPNQGKVVLHSLKNVDTSFYAIVSTRKCRRIYISTFGNETFGGSKSSSKSHENSISPKNSPSSKFLSQKLSKISNKIQACSSPKNKSHVISEKVTEYESSELQKTQIKENQILNSDILSENFPSNFTIQNNQDICFIHASNSNTITVVNYSIEETYDLIYLHDGFAEKELTGDGNYESIGLNTTNLAWHSDSTTLSNYFSLTITSNSTLPSYRVNFSNTLSTPLFLTDHNNFYNNNNGHNKYDKADASIITTNRDYEVVNLITICITIFVIILVLLLGVTILIKQKFKMIQIANDEDQMLNHENDKYSDDSDSNRQYLMADSTEIVNISLQSNDDTN</sequence>
<accession>A0A1J4L300</accession>
<name>A0A1J4L300_9EUKA</name>